<dbReference type="GO" id="GO:0016491">
    <property type="term" value="F:oxidoreductase activity"/>
    <property type="evidence" value="ECO:0007669"/>
    <property type="project" value="UniProtKB-KW"/>
</dbReference>
<keyword evidence="2" id="KW-0521">NADP</keyword>
<accession>A0A154I9Z6</accession>
<evidence type="ECO:0000256" key="3">
    <source>
        <dbReference type="ARBA" id="ARBA00023002"/>
    </source>
</evidence>
<dbReference type="PRINTS" id="PR00081">
    <property type="entry name" value="GDHRDH"/>
</dbReference>
<proteinExistence type="inferred from homology"/>
<evidence type="ECO:0000313" key="5">
    <source>
        <dbReference type="EMBL" id="KZA96819.1"/>
    </source>
</evidence>
<dbReference type="InterPro" id="IPR036291">
    <property type="entry name" value="NAD(P)-bd_dom_sf"/>
</dbReference>
<name>A0A154I9Z6_RHILE</name>
<keyword evidence="3" id="KW-0560">Oxidoreductase</keyword>
<dbReference type="FunFam" id="3.40.50.720:FF:000594">
    <property type="entry name" value="Short-chain oxidoreductase"/>
    <property type="match status" value="1"/>
</dbReference>
<dbReference type="PANTHER" id="PTHR24320">
    <property type="entry name" value="RETINOL DEHYDROGENASE"/>
    <property type="match status" value="1"/>
</dbReference>
<dbReference type="InterPro" id="IPR002347">
    <property type="entry name" value="SDR_fam"/>
</dbReference>
<dbReference type="Pfam" id="PF00106">
    <property type="entry name" value="adh_short"/>
    <property type="match status" value="1"/>
</dbReference>
<evidence type="ECO:0000256" key="4">
    <source>
        <dbReference type="ARBA" id="ARBA00071493"/>
    </source>
</evidence>
<gene>
    <name evidence="5" type="ORF">A4A59_34175</name>
</gene>
<dbReference type="Gene3D" id="3.40.50.720">
    <property type="entry name" value="NAD(P)-binding Rossmann-like Domain"/>
    <property type="match status" value="1"/>
</dbReference>
<reference evidence="5" key="1">
    <citation type="submission" date="2016-03" db="EMBL/GenBank/DDBJ databases">
        <title>Microsymbionts genomes from the relict species Vavilovia formosa.</title>
        <authorList>
            <person name="Chirak E."/>
            <person name="Kimeklis A."/>
            <person name="Kopat V."/>
            <person name="Andronov E."/>
        </authorList>
    </citation>
    <scope>NUCLEOTIDE SEQUENCE [LARGE SCALE GENOMIC DNA]</scope>
    <source>
        <strain evidence="5">Vaf12</strain>
    </source>
</reference>
<dbReference type="CDD" id="cd05327">
    <property type="entry name" value="retinol-DH_like_SDR_c_like"/>
    <property type="match status" value="1"/>
</dbReference>
<comment type="similarity">
    <text evidence="1">Belongs to the short-chain dehydrogenases/reductases (SDR) family.</text>
</comment>
<dbReference type="SUPFAM" id="SSF51735">
    <property type="entry name" value="NAD(P)-binding Rossmann-fold domains"/>
    <property type="match status" value="1"/>
</dbReference>
<dbReference type="AlphaFoldDB" id="A0A154I9Z6"/>
<dbReference type="EMBL" id="LVYU01000149">
    <property type="protein sequence ID" value="KZA96819.1"/>
    <property type="molecule type" value="Genomic_DNA"/>
</dbReference>
<evidence type="ECO:0000256" key="2">
    <source>
        <dbReference type="ARBA" id="ARBA00022857"/>
    </source>
</evidence>
<dbReference type="PANTHER" id="PTHR24320:SF282">
    <property type="entry name" value="WW DOMAIN-CONTAINING OXIDOREDUCTASE"/>
    <property type="match status" value="1"/>
</dbReference>
<dbReference type="RefSeq" id="WP_062945156.1">
    <property type="nucleotide sequence ID" value="NZ_CP171844.1"/>
</dbReference>
<sequence>MSTPQAPIGSGFGAASTAADVIAGHDLSGKVAIVTGGYSGLGLETARVLAEAGARVVVPARNLGKAKAAVQSIPGLTVEMLDLMEPGSIDDFADRFLASGEPLHLLINNAAVMANPLTRDARGYESQFSTNHLGHFQLTARLWPALVKAEGARVVAVSSRGHVFSGVDFDDPNFQNREYAPYLAYGQSKTANALFAISLDALGAKHGVRAFSLHPGGIVTTNLVRHQSSDFLKASGYVDEDGKPVIDPENNKKTIEQGASTTVWCAVSDKIEGLGGVYCENCDIATAVPGDSTEMLGVRPWATDPEFAERLWQLSERLTGFIAS</sequence>
<evidence type="ECO:0000256" key="1">
    <source>
        <dbReference type="ARBA" id="ARBA00006484"/>
    </source>
</evidence>
<organism evidence="5">
    <name type="scientific">Rhizobium leguminosarum</name>
    <dbReference type="NCBI Taxonomy" id="384"/>
    <lineage>
        <taxon>Bacteria</taxon>
        <taxon>Pseudomonadati</taxon>
        <taxon>Pseudomonadota</taxon>
        <taxon>Alphaproteobacteria</taxon>
        <taxon>Hyphomicrobiales</taxon>
        <taxon>Rhizobiaceae</taxon>
        <taxon>Rhizobium/Agrobacterium group</taxon>
        <taxon>Rhizobium</taxon>
    </lineage>
</organism>
<protein>
    <recommendedName>
        <fullName evidence="4">Probable oxidoreductase</fullName>
    </recommendedName>
</protein>
<dbReference type="NCBIfam" id="NF004845">
    <property type="entry name" value="PRK06196.1"/>
    <property type="match status" value="1"/>
</dbReference>
<comment type="caution">
    <text evidence="5">The sequence shown here is derived from an EMBL/GenBank/DDBJ whole genome shotgun (WGS) entry which is preliminary data.</text>
</comment>